<organism evidence="2 3">
    <name type="scientific">Ceraceosorus bombacis</name>
    <dbReference type="NCBI Taxonomy" id="401625"/>
    <lineage>
        <taxon>Eukaryota</taxon>
        <taxon>Fungi</taxon>
        <taxon>Dikarya</taxon>
        <taxon>Basidiomycota</taxon>
        <taxon>Ustilaginomycotina</taxon>
        <taxon>Exobasidiomycetes</taxon>
        <taxon>Ceraceosorales</taxon>
        <taxon>Ceraceosoraceae</taxon>
        <taxon>Ceraceosorus</taxon>
    </lineage>
</organism>
<dbReference type="OrthoDB" id="3260758at2759"/>
<reference evidence="3" key="1">
    <citation type="submission" date="2014-09" db="EMBL/GenBank/DDBJ databases">
        <authorList>
            <person name="Sharma Rahul"/>
            <person name="Thines Marco"/>
        </authorList>
    </citation>
    <scope>NUCLEOTIDE SEQUENCE [LARGE SCALE GENOMIC DNA]</scope>
</reference>
<protein>
    <submittedName>
        <fullName evidence="2">Zinc-binding oxidoreductase</fullName>
    </submittedName>
</protein>
<feature type="region of interest" description="Disordered" evidence="1">
    <location>
        <begin position="1"/>
        <end position="27"/>
    </location>
</feature>
<accession>A0A0P1BS65</accession>
<proteinExistence type="predicted"/>
<feature type="compositionally biased region" description="Basic and acidic residues" evidence="1">
    <location>
        <begin position="126"/>
        <end position="149"/>
    </location>
</feature>
<evidence type="ECO:0000313" key="3">
    <source>
        <dbReference type="Proteomes" id="UP000054845"/>
    </source>
</evidence>
<evidence type="ECO:0000313" key="2">
    <source>
        <dbReference type="EMBL" id="CEH19433.1"/>
    </source>
</evidence>
<evidence type="ECO:0000256" key="1">
    <source>
        <dbReference type="SAM" id="MobiDB-lite"/>
    </source>
</evidence>
<keyword evidence="3" id="KW-1185">Reference proteome</keyword>
<name>A0A0P1BS65_9BASI</name>
<dbReference type="AlphaFoldDB" id="A0A0P1BS65"/>
<feature type="compositionally biased region" description="Basic residues" evidence="1">
    <location>
        <begin position="150"/>
        <end position="159"/>
    </location>
</feature>
<dbReference type="Proteomes" id="UP000054845">
    <property type="component" value="Unassembled WGS sequence"/>
</dbReference>
<dbReference type="EMBL" id="CCYA01000389">
    <property type="protein sequence ID" value="CEH19433.1"/>
    <property type="molecule type" value="Genomic_DNA"/>
</dbReference>
<feature type="region of interest" description="Disordered" evidence="1">
    <location>
        <begin position="114"/>
        <end position="159"/>
    </location>
</feature>
<feature type="region of interest" description="Disordered" evidence="1">
    <location>
        <begin position="64"/>
        <end position="83"/>
    </location>
</feature>
<sequence>MNHTRPTRSRHVRPSSTLDLQRTKGPKSLATSSLHLSLPGGLSSAPDRQHLTVLVGLQNHISPYLKASSSGGKKPYTGKYDPSTGLGRGAPGFTTNVARIPVPAHIVARIRAGEEVSAEEITAAQDEVRRKMEREEREKRGESEEEQAKSKKGKKGKRR</sequence>
<feature type="compositionally biased region" description="Basic residues" evidence="1">
    <location>
        <begin position="1"/>
        <end position="13"/>
    </location>
</feature>